<evidence type="ECO:0008006" key="3">
    <source>
        <dbReference type="Google" id="ProtNLM"/>
    </source>
</evidence>
<sequence>MLFNFLSRAHLSQILPSSRRSPLARAAAAGLLAGLLIACSPTYDWRTISNSASGYSVDLPAKPGADERRIDVDGTPMRMRVQTAEVSGAVFVIGTLDLPDAQPATQQKALAFLRAGLARNVGAAPEARTVAVPLEAGGSVEGVDMQLAGKAGAKDEPRTIHARLVAKGPHVYQLAIVGREQPAPEQVDQFFQSFKLY</sequence>
<gene>
    <name evidence="1" type="ORF">E1956_01640</name>
</gene>
<dbReference type="RefSeq" id="WP_134746840.1">
    <property type="nucleotide sequence ID" value="NZ_CP038148.1"/>
</dbReference>
<dbReference type="Proteomes" id="UP000295727">
    <property type="component" value="Chromosome 1"/>
</dbReference>
<organism evidence="1 2">
    <name type="scientific">Paraburkholderia pallida</name>
    <dbReference type="NCBI Taxonomy" id="2547399"/>
    <lineage>
        <taxon>Bacteria</taxon>
        <taxon>Pseudomonadati</taxon>
        <taxon>Pseudomonadota</taxon>
        <taxon>Betaproteobacteria</taxon>
        <taxon>Burkholderiales</taxon>
        <taxon>Burkholderiaceae</taxon>
        <taxon>Paraburkholderia</taxon>
    </lineage>
</organism>
<dbReference type="AlphaFoldDB" id="A0A4P7CMB8"/>
<dbReference type="EMBL" id="CP038148">
    <property type="protein sequence ID" value="QBQ96007.1"/>
    <property type="molecule type" value="Genomic_DNA"/>
</dbReference>
<evidence type="ECO:0000313" key="1">
    <source>
        <dbReference type="EMBL" id="QBQ96007.1"/>
    </source>
</evidence>
<dbReference type="OrthoDB" id="8686017at2"/>
<name>A0A4P7CMB8_9BURK</name>
<dbReference type="KEGG" id="ppai:E1956_01640"/>
<keyword evidence="2" id="KW-1185">Reference proteome</keyword>
<reference evidence="1 2" key="1">
    <citation type="submission" date="2019-03" db="EMBL/GenBank/DDBJ databases">
        <title>Paraburkholderia sp. 7MH5, isolated from subtropical forest soil.</title>
        <authorList>
            <person name="Gao Z.-H."/>
            <person name="Qiu L.-H."/>
        </authorList>
    </citation>
    <scope>NUCLEOTIDE SEQUENCE [LARGE SCALE GENOMIC DNA]</scope>
    <source>
        <strain evidence="1 2">7MH5</strain>
    </source>
</reference>
<protein>
    <recommendedName>
        <fullName evidence="3">Transmembrane protein</fullName>
    </recommendedName>
</protein>
<accession>A0A4P7CMB8</accession>
<proteinExistence type="predicted"/>
<evidence type="ECO:0000313" key="2">
    <source>
        <dbReference type="Proteomes" id="UP000295727"/>
    </source>
</evidence>